<feature type="region of interest" description="Disordered" evidence="15">
    <location>
        <begin position="1149"/>
        <end position="1185"/>
    </location>
</feature>
<evidence type="ECO:0000256" key="6">
    <source>
        <dbReference type="ARBA" id="ARBA00022833"/>
    </source>
</evidence>
<feature type="compositionally biased region" description="Basic residues" evidence="15">
    <location>
        <begin position="1548"/>
        <end position="1560"/>
    </location>
</feature>
<keyword evidence="5" id="KW-0479">Metal-binding</keyword>
<dbReference type="EC" id="2.3.1.286" evidence="2"/>
<feature type="region of interest" description="Disordered" evidence="15">
    <location>
        <begin position="356"/>
        <end position="389"/>
    </location>
</feature>
<feature type="compositionally biased region" description="Basic and acidic residues" evidence="15">
    <location>
        <begin position="1561"/>
        <end position="1570"/>
    </location>
</feature>
<proteinExistence type="inferred from homology"/>
<dbReference type="Pfam" id="PF02146">
    <property type="entry name" value="SIR2"/>
    <property type="match status" value="1"/>
</dbReference>
<evidence type="ECO:0000256" key="1">
    <source>
        <dbReference type="ARBA" id="ARBA00001947"/>
    </source>
</evidence>
<dbReference type="GO" id="GO:0000785">
    <property type="term" value="C:chromatin"/>
    <property type="evidence" value="ECO:0007669"/>
    <property type="project" value="UniProtKB-ARBA"/>
</dbReference>
<feature type="region of interest" description="Disordered" evidence="15">
    <location>
        <begin position="1008"/>
        <end position="1051"/>
    </location>
</feature>
<evidence type="ECO:0000256" key="13">
    <source>
        <dbReference type="ARBA" id="ARBA00051399"/>
    </source>
</evidence>
<feature type="compositionally biased region" description="Low complexity" evidence="15">
    <location>
        <begin position="788"/>
        <end position="811"/>
    </location>
</feature>
<dbReference type="InterPro" id="IPR026590">
    <property type="entry name" value="Ssirtuin_cat_dom"/>
</dbReference>
<evidence type="ECO:0000256" key="5">
    <source>
        <dbReference type="ARBA" id="ARBA00022723"/>
    </source>
</evidence>
<reference evidence="16" key="1">
    <citation type="submission" date="2022-03" db="EMBL/GenBank/DDBJ databases">
        <authorList>
            <person name="Martin C."/>
        </authorList>
    </citation>
    <scope>NUCLEOTIDE SEQUENCE</scope>
</reference>
<evidence type="ECO:0000256" key="2">
    <source>
        <dbReference type="ARBA" id="ARBA00012928"/>
    </source>
</evidence>
<evidence type="ECO:0000256" key="10">
    <source>
        <dbReference type="ARBA" id="ARBA00043038"/>
    </source>
</evidence>
<evidence type="ECO:0000256" key="8">
    <source>
        <dbReference type="ARBA" id="ARBA00038170"/>
    </source>
</evidence>
<keyword evidence="17" id="KW-1185">Reference proteome</keyword>
<dbReference type="Proteomes" id="UP000749559">
    <property type="component" value="Unassembled WGS sequence"/>
</dbReference>
<keyword evidence="7" id="KW-0520">NAD</keyword>
<feature type="compositionally biased region" description="Low complexity" evidence="15">
    <location>
        <begin position="685"/>
        <end position="698"/>
    </location>
</feature>
<feature type="compositionally biased region" description="Basic and acidic residues" evidence="15">
    <location>
        <begin position="741"/>
        <end position="754"/>
    </location>
</feature>
<dbReference type="FunFam" id="3.40.50.1220:FF:000038">
    <property type="entry name" value="NAD-dependent protein deacetylase sirtuin-6 isoform X2"/>
    <property type="match status" value="1"/>
</dbReference>
<sequence length="1594" mass="174686">MADGPSRPTRNAKKCADLARILVKEEIRARSKQINVILKKEEEARTAEDNLVLEQSPDVVQSIQKRQNQRTVVKQRSLEIEDNEESLREKCEKLADAIRTAKHAIIYTGAGISTAASIPDYRGPNGVWTLLKEGKTPMCQDLSEAEPTLTHMCIVQLHKKKLVKYVVSQNCDGLHVRSGLPRESLSEVHGNMYLEQCAKCDNRDYFRLFDVTEKTGMRKHNTDRKCHKCRKNLRDTIIHFGEKGGLHTGPYNWEAASKHAEDADLILCLGSSLKVLRRYPCLWGMHKTQQKRPKLIVINLQWTPKDDIAHLKINGKCDEVMQLVMEYLHLRTPKYSKHKDALYKLAVPLRQREKNTTSKKILVKPETEPESDDEPDSGSEYDRGVSYDSNSQIGVLDNSNIAEGNTLHSLDNTRGKGPLVMGAKPRRKKCKLTENGASPEGTDSVTNTSALIDHNYIGSKQAKIDLADIVRNPDHIIDIKFNPHKVSGSDLNIEEKPSPSSQIQMNQIYYEYMHSTLSRQEPHASKPDKPQSFASNLAPPVSEPFIYNQYVAPPNVTAPSGADFMHVSSNFPPNVSITPNMNAKITPDMDITPNVTLTPNMNNMTIPISRHETRNVSLSLPKSATVTSNQLEQLVPKHEVQSTGTKKETMVDITRVPNSVFSKLGGKTKRTRPSTIRELLQQKASLSSENETVSSNSTQEVTPILETQSSVYKSEISSLDSHGGSSSDSFQTIKSLLLTHKDGTLSRPDDRQDLESQTGTPVCKTDENIARFLQAQQSYIAERIHAQSTSSIDVSSRPSSAASSSIGGLPSDLANVNPSTLTDPPIKDHLGPQYRILSPQTNGEFKSPFNIHQIPQGVHFGPLVQTTPSGVTSPPMNSPYMVSPVETPSPISVTGLPSPSPNVEKNFPFQMFFPNTFNTQKTFHSTVSSPHAQSGLASMVMSQNTPLPQHKLAQSGKMDQSKVEADDSKGVLGSNNTANIVNLVQMYTQNMARQLGLLSPPLAGISTVSIPGGNPNPHSQKQVQPQVPPSPGLSSPSSISPLGIPSPSKTMSPLPLHPNMVFNNMFMSSLSPYQEMIQMDKAMPSNTTEGRVCPEGKIPPESSNPSTPIKARVEIIKPTKVITPIVGNSPIVNPRANVDAVFKPISPDITETDIRKPSPALQMAAPSTSNQSSPRSKPRGREEKTKIIKTATKMTDDERLILKKIFGESFKVPDPPGPEPAKQRTNTKVRNSLIDPERMKTQFNASELTANEQKNTKHIASTTSEAVSNNVMPQMSKSASHIAAVAAPNVNIALLNINNAASNMNNSVPNTNKAASNINNAAQNMNNSTMSMNSAVQNINNAALNSTAQNWNNAAPNMNNAAPNMNNTVSPMDKISPAGNGRNSDISNSSLNVKPQLELNHVDFTVLKSTSEQLMASMSHASMYHASMGHASSTNHASMNHAPESHNRMTIDHASSMNHSSVDQANIQNNHSHTQYPISNIETSVLPSSTSVNANQHNANQLAKQPHNDTKQPCTSSGIVNDSDGDKQLNRKETSVGEVPAKQTVTSNRKRKANGAKNQKKSKDDEKAETPEPVLTTPGWFGQGYNPKKYKKKR</sequence>
<gene>
    <name evidence="16" type="ORF">OFUS_LOCUS18263</name>
</gene>
<feature type="region of interest" description="Disordered" evidence="15">
    <location>
        <begin position="741"/>
        <end position="762"/>
    </location>
</feature>
<organism evidence="16 17">
    <name type="scientific">Owenia fusiformis</name>
    <name type="common">Polychaete worm</name>
    <dbReference type="NCBI Taxonomy" id="6347"/>
    <lineage>
        <taxon>Eukaryota</taxon>
        <taxon>Metazoa</taxon>
        <taxon>Spiralia</taxon>
        <taxon>Lophotrochozoa</taxon>
        <taxon>Annelida</taxon>
        <taxon>Polychaeta</taxon>
        <taxon>Sedentaria</taxon>
        <taxon>Canalipalpata</taxon>
        <taxon>Sabellida</taxon>
        <taxon>Oweniida</taxon>
        <taxon>Oweniidae</taxon>
        <taxon>Owenia</taxon>
    </lineage>
</organism>
<evidence type="ECO:0000256" key="7">
    <source>
        <dbReference type="ARBA" id="ARBA00023027"/>
    </source>
</evidence>
<comment type="caution">
    <text evidence="16">The sequence shown here is derived from an EMBL/GenBank/DDBJ whole genome shotgun (WGS) entry which is preliminary data.</text>
</comment>
<name>A0A8J1Y6D5_OWEFU</name>
<dbReference type="PANTHER" id="PTHR11085:SF1">
    <property type="entry name" value="NAD-DEPENDENT PROTEIN DEACETYLASE SIRTUIN-7"/>
    <property type="match status" value="1"/>
</dbReference>
<evidence type="ECO:0000256" key="3">
    <source>
        <dbReference type="ARBA" id="ARBA00022553"/>
    </source>
</evidence>
<feature type="compositionally biased region" description="Basic and acidic residues" evidence="15">
    <location>
        <begin position="1524"/>
        <end position="1535"/>
    </location>
</feature>
<comment type="cofactor">
    <cofactor evidence="1">
        <name>Zn(2+)</name>
        <dbReference type="ChEBI" id="CHEBI:29105"/>
    </cofactor>
</comment>
<feature type="compositionally biased region" description="Basic and acidic residues" evidence="15">
    <location>
        <begin position="520"/>
        <end position="529"/>
    </location>
</feature>
<feature type="region of interest" description="Disordered" evidence="15">
    <location>
        <begin position="1085"/>
        <end position="1107"/>
    </location>
</feature>
<comment type="catalytic activity">
    <reaction evidence="12">
        <text>N(6)-succinyl-L-lysyl-[protein] + NAD(+) + H2O = 2''-O-succinyl-ADP-D-ribose + nicotinamide + L-lysyl-[protein]</text>
        <dbReference type="Rhea" id="RHEA:47668"/>
        <dbReference type="Rhea" id="RHEA-COMP:9752"/>
        <dbReference type="Rhea" id="RHEA-COMP:11877"/>
        <dbReference type="ChEBI" id="CHEBI:15377"/>
        <dbReference type="ChEBI" id="CHEBI:17154"/>
        <dbReference type="ChEBI" id="CHEBI:29969"/>
        <dbReference type="ChEBI" id="CHEBI:57540"/>
        <dbReference type="ChEBI" id="CHEBI:87830"/>
        <dbReference type="ChEBI" id="CHEBI:87832"/>
    </reaction>
    <physiologicalReaction direction="left-to-right" evidence="12">
        <dbReference type="Rhea" id="RHEA:47669"/>
    </physiologicalReaction>
</comment>
<keyword evidence="6" id="KW-0862">Zinc</keyword>
<dbReference type="SUPFAM" id="SSF52467">
    <property type="entry name" value="DHS-like NAD/FAD-binding domain"/>
    <property type="match status" value="1"/>
</dbReference>
<evidence type="ECO:0000256" key="12">
    <source>
        <dbReference type="ARBA" id="ARBA00051105"/>
    </source>
</evidence>
<dbReference type="Gene3D" id="3.40.50.1220">
    <property type="entry name" value="TPP-binding domain"/>
    <property type="match status" value="1"/>
</dbReference>
<evidence type="ECO:0000313" key="17">
    <source>
        <dbReference type="Proteomes" id="UP000749559"/>
    </source>
</evidence>
<dbReference type="Gene3D" id="2.20.28.200">
    <property type="match status" value="1"/>
</dbReference>
<evidence type="ECO:0000256" key="4">
    <source>
        <dbReference type="ARBA" id="ARBA00022679"/>
    </source>
</evidence>
<feature type="region of interest" description="Disordered" evidence="15">
    <location>
        <begin position="788"/>
        <end position="814"/>
    </location>
</feature>
<evidence type="ECO:0000256" key="11">
    <source>
        <dbReference type="ARBA" id="ARBA00050237"/>
    </source>
</evidence>
<dbReference type="OrthoDB" id="2919105at2759"/>
<evidence type="ECO:0000256" key="14">
    <source>
        <dbReference type="ARBA" id="ARBA00052763"/>
    </source>
</evidence>
<dbReference type="GO" id="GO:0010468">
    <property type="term" value="P:regulation of gene expression"/>
    <property type="evidence" value="ECO:0007669"/>
    <property type="project" value="UniProtKB-ARBA"/>
</dbReference>
<feature type="compositionally biased region" description="Basic and acidic residues" evidence="15">
    <location>
        <begin position="959"/>
        <end position="969"/>
    </location>
</feature>
<evidence type="ECO:0000313" key="16">
    <source>
        <dbReference type="EMBL" id="CAH1793409.1"/>
    </source>
</evidence>
<feature type="compositionally biased region" description="Low complexity" evidence="15">
    <location>
        <begin position="1032"/>
        <end position="1049"/>
    </location>
</feature>
<dbReference type="GO" id="GO:0070403">
    <property type="term" value="F:NAD+ binding"/>
    <property type="evidence" value="ECO:0007669"/>
    <property type="project" value="InterPro"/>
</dbReference>
<dbReference type="GO" id="GO:0046872">
    <property type="term" value="F:metal ion binding"/>
    <property type="evidence" value="ECO:0007669"/>
    <property type="project" value="UniProtKB-KW"/>
</dbReference>
<dbReference type="InterPro" id="IPR003000">
    <property type="entry name" value="Sirtuin"/>
</dbReference>
<keyword evidence="3" id="KW-0597">Phosphoprotein</keyword>
<feature type="region of interest" description="Disordered" evidence="15">
    <location>
        <begin position="405"/>
        <end position="446"/>
    </location>
</feature>
<comment type="catalytic activity">
    <reaction evidence="14">
        <text>N(6)-glutaryl-L-lysyl-[protein] + NAD(+) + H2O = 2''-O-glutaryl-ADP-D-ribose + nicotinamide + L-lysyl-[protein]</text>
        <dbReference type="Rhea" id="RHEA:47664"/>
        <dbReference type="Rhea" id="RHEA-COMP:9752"/>
        <dbReference type="Rhea" id="RHEA-COMP:11875"/>
        <dbReference type="ChEBI" id="CHEBI:15377"/>
        <dbReference type="ChEBI" id="CHEBI:17154"/>
        <dbReference type="ChEBI" id="CHEBI:29969"/>
        <dbReference type="ChEBI" id="CHEBI:57540"/>
        <dbReference type="ChEBI" id="CHEBI:87828"/>
        <dbReference type="ChEBI" id="CHEBI:87829"/>
    </reaction>
    <physiologicalReaction direction="left-to-right" evidence="14">
        <dbReference type="Rhea" id="RHEA:47665"/>
    </physiologicalReaction>
</comment>
<dbReference type="InterPro" id="IPR050134">
    <property type="entry name" value="NAD-dep_sirtuin_deacylases"/>
</dbReference>
<dbReference type="PROSITE" id="PS50305">
    <property type="entry name" value="SIRTUIN"/>
    <property type="match status" value="1"/>
</dbReference>
<comment type="similarity">
    <text evidence="8">Belongs to the sirtuin family. Class IV subfamily.</text>
</comment>
<feature type="region of interest" description="Disordered" evidence="15">
    <location>
        <begin position="1502"/>
        <end position="1594"/>
    </location>
</feature>
<comment type="catalytic activity">
    <reaction evidence="13">
        <text>N(6)-propanoyl-L-lysyl-[protein] + NAD(+) + H2O = 3''-O-propanoyl-ADP-D-ribose + nicotinamide + L-lysyl-[protein]</text>
        <dbReference type="Rhea" id="RHEA:23500"/>
        <dbReference type="Rhea" id="RHEA-COMP:9752"/>
        <dbReference type="Rhea" id="RHEA-COMP:13758"/>
        <dbReference type="ChEBI" id="CHEBI:15377"/>
        <dbReference type="ChEBI" id="CHEBI:17154"/>
        <dbReference type="ChEBI" id="CHEBI:29969"/>
        <dbReference type="ChEBI" id="CHEBI:57540"/>
        <dbReference type="ChEBI" id="CHEBI:138019"/>
        <dbReference type="ChEBI" id="CHEBI:145015"/>
    </reaction>
    <physiologicalReaction direction="left-to-right" evidence="13">
        <dbReference type="Rhea" id="RHEA:23501"/>
    </physiologicalReaction>
</comment>
<feature type="region of interest" description="Disordered" evidence="15">
    <location>
        <begin position="518"/>
        <end position="537"/>
    </location>
</feature>
<protein>
    <recommendedName>
        <fullName evidence="2">protein acetyllysine N-acetyltransferase</fullName>
        <ecNumber evidence="2">2.3.1.286</ecNumber>
    </recommendedName>
    <alternativeName>
        <fullName evidence="10">Regulatory protein SIR2 homolog 7</fullName>
    </alternativeName>
    <alternativeName>
        <fullName evidence="9">SIR2-like protein 7</fullName>
    </alternativeName>
</protein>
<dbReference type="GO" id="GO:0097372">
    <property type="term" value="F:histone H3K18 deacetylase activity, NAD-dependent"/>
    <property type="evidence" value="ECO:0007669"/>
    <property type="project" value="TreeGrafter"/>
</dbReference>
<comment type="catalytic activity">
    <reaction evidence="11">
        <text>N(6)-decanoyl-L-lysyl-[protein] + NAD(+) + H2O = 2''-O-decanoyl-ADP-D-ribose + nicotinamide + L-lysyl-[protein]</text>
        <dbReference type="Rhea" id="RHEA:70631"/>
        <dbReference type="Rhea" id="RHEA-COMP:9752"/>
        <dbReference type="Rhea" id="RHEA-COMP:17932"/>
        <dbReference type="ChEBI" id="CHEBI:15377"/>
        <dbReference type="ChEBI" id="CHEBI:17154"/>
        <dbReference type="ChEBI" id="CHEBI:29969"/>
        <dbReference type="ChEBI" id="CHEBI:57540"/>
        <dbReference type="ChEBI" id="CHEBI:143222"/>
        <dbReference type="ChEBI" id="CHEBI:189688"/>
    </reaction>
    <physiologicalReaction direction="left-to-right" evidence="11">
        <dbReference type="Rhea" id="RHEA:70632"/>
    </physiologicalReaction>
</comment>
<dbReference type="GO" id="GO:0005634">
    <property type="term" value="C:nucleus"/>
    <property type="evidence" value="ECO:0007669"/>
    <property type="project" value="TreeGrafter"/>
</dbReference>
<evidence type="ECO:0000256" key="15">
    <source>
        <dbReference type="SAM" id="MobiDB-lite"/>
    </source>
</evidence>
<dbReference type="FunFam" id="2.20.28.200:FF:000002">
    <property type="entry name" value="NAD-dependent deacetylase sirtuin-7"/>
    <property type="match status" value="1"/>
</dbReference>
<dbReference type="EMBL" id="CAIIXF020000009">
    <property type="protein sequence ID" value="CAH1793409.1"/>
    <property type="molecule type" value="Genomic_DNA"/>
</dbReference>
<evidence type="ECO:0000256" key="9">
    <source>
        <dbReference type="ARBA" id="ARBA00041832"/>
    </source>
</evidence>
<dbReference type="InterPro" id="IPR029035">
    <property type="entry name" value="DHS-like_NAD/FAD-binding_dom"/>
</dbReference>
<feature type="compositionally biased region" description="Acidic residues" evidence="15">
    <location>
        <begin position="368"/>
        <end position="379"/>
    </location>
</feature>
<feature type="compositionally biased region" description="Polar residues" evidence="15">
    <location>
        <begin position="1165"/>
        <end position="1175"/>
    </location>
</feature>
<dbReference type="GO" id="GO:0140861">
    <property type="term" value="P:DNA repair-dependent chromatin remodeling"/>
    <property type="evidence" value="ECO:0007669"/>
    <property type="project" value="UniProtKB-ARBA"/>
</dbReference>
<feature type="region of interest" description="Disordered" evidence="15">
    <location>
        <begin position="683"/>
        <end position="704"/>
    </location>
</feature>
<dbReference type="GO" id="GO:0035861">
    <property type="term" value="C:site of double-strand break"/>
    <property type="evidence" value="ECO:0007669"/>
    <property type="project" value="UniProtKB-ARBA"/>
</dbReference>
<feature type="region of interest" description="Disordered" evidence="15">
    <location>
        <begin position="949"/>
        <end position="970"/>
    </location>
</feature>
<dbReference type="PANTHER" id="PTHR11085">
    <property type="entry name" value="NAD-DEPENDENT PROTEIN DEACYLASE SIRTUIN-5, MITOCHONDRIAL-RELATED"/>
    <property type="match status" value="1"/>
</dbReference>
<feature type="compositionally biased region" description="Polar residues" evidence="15">
    <location>
        <begin position="1511"/>
        <end position="1520"/>
    </location>
</feature>
<keyword evidence="4" id="KW-0808">Transferase</keyword>
<accession>A0A8J1Y6D5</accession>